<dbReference type="Proteomes" id="UP000006320">
    <property type="component" value="Unassembled WGS sequence"/>
</dbReference>
<organism evidence="1 2">
    <name type="scientific">Paraglaciecola chathamensis S18K6</name>
    <dbReference type="NCBI Taxonomy" id="1127672"/>
    <lineage>
        <taxon>Bacteria</taxon>
        <taxon>Pseudomonadati</taxon>
        <taxon>Pseudomonadota</taxon>
        <taxon>Gammaproteobacteria</taxon>
        <taxon>Alteromonadales</taxon>
        <taxon>Alteromonadaceae</taxon>
        <taxon>Paraglaciecola</taxon>
    </lineage>
</organism>
<gene>
    <name evidence="1" type="ORF">GCHA_3890</name>
</gene>
<protein>
    <submittedName>
        <fullName evidence="1">Uncharacterized protein</fullName>
    </submittedName>
</protein>
<dbReference type="EMBL" id="BAEM01000050">
    <property type="protein sequence ID" value="GAC11820.1"/>
    <property type="molecule type" value="Genomic_DNA"/>
</dbReference>
<name>A0AAV3V5X4_9ALTE</name>
<proteinExistence type="predicted"/>
<evidence type="ECO:0000313" key="2">
    <source>
        <dbReference type="Proteomes" id="UP000006320"/>
    </source>
</evidence>
<evidence type="ECO:0000313" key="1">
    <source>
        <dbReference type="EMBL" id="GAC11820.1"/>
    </source>
</evidence>
<accession>A0AAV3V5X4</accession>
<reference evidence="1 2" key="1">
    <citation type="journal article" date="2017" name="Antonie Van Leeuwenhoek">
        <title>Rhizobium rhizosphaerae sp. nov., a novel species isolated from rice rhizosphere.</title>
        <authorList>
            <person name="Zhao J.J."/>
            <person name="Zhang J."/>
            <person name="Zhang R.J."/>
            <person name="Zhang C.W."/>
            <person name="Yin H.Q."/>
            <person name="Zhang X.X."/>
        </authorList>
    </citation>
    <scope>NUCLEOTIDE SEQUENCE [LARGE SCALE GENOMIC DNA]</scope>
    <source>
        <strain evidence="1 2">S18K6</strain>
    </source>
</reference>
<sequence length="37" mass="4368">MGKCEIAIHTFDQALCLMLAYDFKMLIHFSFGHHRLE</sequence>
<comment type="caution">
    <text evidence="1">The sequence shown here is derived from an EMBL/GenBank/DDBJ whole genome shotgun (WGS) entry which is preliminary data.</text>
</comment>
<dbReference type="AlphaFoldDB" id="A0AAV3V5X4"/>